<dbReference type="AlphaFoldDB" id="A0A6C0UWB4"/>
<dbReference type="InterPro" id="IPR058476">
    <property type="entry name" value="DUF8162"/>
</dbReference>
<evidence type="ECO:0000259" key="2">
    <source>
        <dbReference type="Pfam" id="PF26494"/>
    </source>
</evidence>
<dbReference type="GeneID" id="44085300"/>
<feature type="transmembrane region" description="Helical" evidence="1">
    <location>
        <begin position="122"/>
        <end position="149"/>
    </location>
</feature>
<dbReference type="Pfam" id="PF26494">
    <property type="entry name" value="DUF8162"/>
    <property type="match status" value="1"/>
</dbReference>
<gene>
    <name evidence="5" type="ORF">FQA18_17800</name>
    <name evidence="4" type="ORF">G3A49_17785</name>
    <name evidence="3" type="ORF">GOC85_17895</name>
</gene>
<evidence type="ECO:0000313" key="5">
    <source>
        <dbReference type="EMBL" id="TVT91009.1"/>
    </source>
</evidence>
<dbReference type="EMBL" id="VMTR01000224">
    <property type="protein sequence ID" value="TVT91009.1"/>
    <property type="molecule type" value="Genomic_DNA"/>
</dbReference>
<name>A0A6C0UWB4_HALVO</name>
<keyword evidence="1" id="KW-0812">Transmembrane</keyword>
<evidence type="ECO:0000313" key="4">
    <source>
        <dbReference type="EMBL" id="QIB79846.1"/>
    </source>
</evidence>
<keyword evidence="1" id="KW-0472">Membrane</keyword>
<sequence length="153" mass="16083">MGMVRAALSVVAGFTVVTLLFWSPLLAITRLRELFRWPTNRLVVNYPLIGSVLLAAQSLSYLVVMLLTAGTGTVTGGDAVGIVGGVLAVNLLFPSTLALVVLRVLPERGHRTPTGDGLSPRLALGIGVVWYGIVTSVGFVLIGLVVTFANLPM</sequence>
<dbReference type="EMBL" id="CP048738">
    <property type="protein sequence ID" value="QIB79846.1"/>
    <property type="molecule type" value="Genomic_DNA"/>
</dbReference>
<dbReference type="Proteomes" id="UP000619835">
    <property type="component" value="Unassembled WGS sequence"/>
</dbReference>
<evidence type="ECO:0000256" key="1">
    <source>
        <dbReference type="SAM" id="Phobius"/>
    </source>
</evidence>
<dbReference type="RefSeq" id="WP_049896333.1">
    <property type="nucleotide sequence ID" value="NZ_CP048738.1"/>
</dbReference>
<feature type="transmembrane region" description="Helical" evidence="1">
    <location>
        <begin position="79"/>
        <end position="102"/>
    </location>
</feature>
<dbReference type="GeneID" id="301159795"/>
<reference evidence="4 7" key="3">
    <citation type="submission" date="2020-02" db="EMBL/GenBank/DDBJ databases">
        <title>Whole genome sequence of Haloferax alexandrinus pws1.</title>
        <authorList>
            <person name="Verma D.K."/>
            <person name="Gopal K."/>
            <person name="Prasad E.S."/>
        </authorList>
    </citation>
    <scope>NUCLEOTIDE SEQUENCE [LARGE SCALE GENOMIC DNA]</scope>
    <source>
        <strain evidence="7">wsp1</strain>
        <strain evidence="4">Wsp1</strain>
    </source>
</reference>
<dbReference type="EMBL" id="WOWC01000001">
    <property type="protein sequence ID" value="NLV04425.1"/>
    <property type="molecule type" value="Genomic_DNA"/>
</dbReference>
<reference evidence="5 6" key="1">
    <citation type="submission" date="2019-07" db="EMBL/GenBank/DDBJ databases">
        <title>Draft genome sequence of Haloferax volcanii SS0101, isolated from salt farm in Samut Sakhon, Thailand.</title>
        <authorList>
            <person name="Wanthongcharoen S."/>
            <person name="Yamprayoonswat W."/>
            <person name="Ruangsuj P."/>
            <person name="Thongpramul N."/>
            <person name="Jumpathong W."/>
            <person name="Sittihan S."/>
            <person name="Kanjanavas P."/>
            <person name="Yasawong M."/>
        </authorList>
    </citation>
    <scope>NUCLEOTIDE SEQUENCE [LARGE SCALE GENOMIC DNA]</scope>
    <source>
        <strain evidence="5 6">SS0101</strain>
    </source>
</reference>
<feature type="transmembrane region" description="Helical" evidence="1">
    <location>
        <begin position="6"/>
        <end position="31"/>
    </location>
</feature>
<organism evidence="4 7">
    <name type="scientific">Haloferax volcanii</name>
    <name type="common">Halobacterium volcanii</name>
    <dbReference type="NCBI Taxonomy" id="2246"/>
    <lineage>
        <taxon>Archaea</taxon>
        <taxon>Methanobacteriati</taxon>
        <taxon>Methanobacteriota</taxon>
        <taxon>Stenosarchaea group</taxon>
        <taxon>Halobacteria</taxon>
        <taxon>Halobacteriales</taxon>
        <taxon>Haloferacaceae</taxon>
        <taxon>Haloferax</taxon>
    </lineage>
</organism>
<proteinExistence type="predicted"/>
<evidence type="ECO:0000313" key="7">
    <source>
        <dbReference type="Proteomes" id="UP000465667"/>
    </source>
</evidence>
<feature type="transmembrane region" description="Helical" evidence="1">
    <location>
        <begin position="43"/>
        <end position="67"/>
    </location>
</feature>
<dbReference type="Proteomes" id="UP000465667">
    <property type="component" value="Chromosome"/>
</dbReference>
<dbReference type="Proteomes" id="UP000320212">
    <property type="component" value="Unassembled WGS sequence"/>
</dbReference>
<accession>A0A558FZS5</accession>
<dbReference type="KEGG" id="hale:G3A49_17785"/>
<accession>A0A6C0UWB4</accession>
<reference evidence="3" key="2">
    <citation type="submission" date="2019-12" db="EMBL/GenBank/DDBJ databases">
        <title>Haloferax alexandrinus strain pws11.</title>
        <authorList>
            <person name="Verma D.K."/>
            <person name="Gopal K."/>
            <person name="Prasad E.S."/>
        </authorList>
    </citation>
    <scope>NUCLEOTIDE SEQUENCE</scope>
    <source>
        <strain evidence="3">Pws11</strain>
    </source>
</reference>
<keyword evidence="1" id="KW-1133">Transmembrane helix</keyword>
<protein>
    <recommendedName>
        <fullName evidence="2">DUF8162 domain-containing protein</fullName>
    </recommendedName>
</protein>
<feature type="domain" description="DUF8162" evidence="2">
    <location>
        <begin position="6"/>
        <end position="148"/>
    </location>
</feature>
<evidence type="ECO:0000313" key="3">
    <source>
        <dbReference type="EMBL" id="NLV04425.1"/>
    </source>
</evidence>
<evidence type="ECO:0000313" key="6">
    <source>
        <dbReference type="Proteomes" id="UP000320212"/>
    </source>
</evidence>